<dbReference type="Proteomes" id="UP000190230">
    <property type="component" value="Unassembled WGS sequence"/>
</dbReference>
<keyword evidence="1" id="KW-0175">Coiled coil</keyword>
<evidence type="ECO:0000313" key="2">
    <source>
        <dbReference type="EMBL" id="SKB76852.1"/>
    </source>
</evidence>
<protein>
    <submittedName>
        <fullName evidence="2">Uncharacterized protein</fullName>
    </submittedName>
</protein>
<reference evidence="3" key="1">
    <citation type="submission" date="2017-02" db="EMBL/GenBank/DDBJ databases">
        <authorList>
            <person name="Varghese N."/>
            <person name="Submissions S."/>
        </authorList>
    </citation>
    <scope>NUCLEOTIDE SEQUENCE [LARGE SCALE GENOMIC DNA]</scope>
    <source>
        <strain evidence="3">DSM 23405</strain>
    </source>
</reference>
<name>A0A1T5DYB8_9FLAO</name>
<dbReference type="EMBL" id="FUYY01000007">
    <property type="protein sequence ID" value="SKB76852.1"/>
    <property type="molecule type" value="Genomic_DNA"/>
</dbReference>
<dbReference type="RefSeq" id="WP_079721721.1">
    <property type="nucleotide sequence ID" value="NZ_FUYY01000007.1"/>
</dbReference>
<gene>
    <name evidence="2" type="ORF">SAMN05660776_2883</name>
</gene>
<keyword evidence="3" id="KW-1185">Reference proteome</keyword>
<organism evidence="2 3">
    <name type="scientific">Salegentibacter holothuriorum</name>
    <dbReference type="NCBI Taxonomy" id="241145"/>
    <lineage>
        <taxon>Bacteria</taxon>
        <taxon>Pseudomonadati</taxon>
        <taxon>Bacteroidota</taxon>
        <taxon>Flavobacteriia</taxon>
        <taxon>Flavobacteriales</taxon>
        <taxon>Flavobacteriaceae</taxon>
        <taxon>Salegentibacter</taxon>
    </lineage>
</organism>
<dbReference type="AlphaFoldDB" id="A0A1T5DYB8"/>
<proteinExistence type="predicted"/>
<accession>A0A1T5DYB8</accession>
<dbReference type="OrthoDB" id="1077926at2"/>
<evidence type="ECO:0000313" key="3">
    <source>
        <dbReference type="Proteomes" id="UP000190230"/>
    </source>
</evidence>
<feature type="coiled-coil region" evidence="1">
    <location>
        <begin position="509"/>
        <end position="557"/>
    </location>
</feature>
<dbReference type="STRING" id="241145.SAMN05660776_2883"/>
<evidence type="ECO:0000256" key="1">
    <source>
        <dbReference type="SAM" id="Coils"/>
    </source>
</evidence>
<sequence>MKFNEIVLGENQDLIPEIIGGIQKIAIGLSQNNQSLLRRELVKQLNDEIPELNLIDGRIVNALIKEAYSQTHSPVLQNALSECFFENTGDKLVYNPNRISDANLSLTSTSDDILDLNKFDQKTEILNGAIELIGKTDAVADINETKLAIDKYVPKDNFSLTGMTKVKDTFNYAKRIYNGYGRLISQYEFAKQANLDLIDDFVFLRNELLNFRQEVTQLVTEIIGDNEKASHPDLFDFSEIEYFDIEEFRGKVNLAFDGFGEKLQIFNNDYHKEMLRLKDAGAGHVDDALNKLGKTQKRRGQISRREVKGEVAIAAIGFAFDAFLSISETRKNAEETVAQLKHDIEAMKLGLKEDAQIIAEDLLRLAKIHSRIKGVLIPAVKKFINEANIIYNLKLKDAYSKMVEEGTIAELSSENRRLAAERKQLISEIEDKNQGITICESEILRYEDLISEIHWEYNFVNANKPDIPIPFHNIISFGTAKTNYKKQLSDWERITEPIRTKYRVYVDNTNQEEETLLRFKDILRKLENRLKEIENQREENKLRIEEQRIRIEDFELQFEIFSKGIGQLSAASKNFLELGIAKDLIKKSVNFQNNLVGISDSETFSIPTVSDNNIDYLNDQYYQMKLKLELLSYTESLVNGEFLEKMAELGGEKKELFISDRMQKLRFQLSSKIQQKTKLDSAQTMKLVNLGTDIFVSILKTQKIKAKTTFLHELNEKLDHEFLGRFETLVASLKQSMEKDKQEAKKMESALNGAMSTEDLLKASKVLKNN</sequence>